<dbReference type="EMBL" id="AOFT01000014">
    <property type="protein sequence ID" value="EMR05527.1"/>
    <property type="molecule type" value="Genomic_DNA"/>
</dbReference>
<dbReference type="NCBIfam" id="NF033679">
    <property type="entry name" value="DNRLRE_dom"/>
    <property type="match status" value="1"/>
</dbReference>
<dbReference type="OrthoDB" id="41445at2"/>
<dbReference type="PANTHER" id="PTHR32305">
    <property type="match status" value="1"/>
</dbReference>
<dbReference type="InterPro" id="IPR056823">
    <property type="entry name" value="TEN-like_YD-shell"/>
</dbReference>
<dbReference type="RefSeq" id="WP_008300397.1">
    <property type="nucleotide sequence ID" value="NZ_AOFT01000014.1"/>
</dbReference>
<dbReference type="NCBIfam" id="TIGR03696">
    <property type="entry name" value="Rhs_assc_core"/>
    <property type="match status" value="1"/>
</dbReference>
<keyword evidence="3" id="KW-0732">Signal</keyword>
<evidence type="ECO:0000256" key="1">
    <source>
        <dbReference type="ARBA" id="ARBA00022737"/>
    </source>
</evidence>
<comment type="caution">
    <text evidence="6">The sequence shown here is derived from an EMBL/GenBank/DDBJ whole genome shotgun (WGS) entry which is preliminary data.</text>
</comment>
<name>M7NE31_9BACL</name>
<evidence type="ECO:0000313" key="7">
    <source>
        <dbReference type="Proteomes" id="UP000011919"/>
    </source>
</evidence>
<dbReference type="Proteomes" id="UP000011919">
    <property type="component" value="Unassembled WGS sequence"/>
</dbReference>
<feature type="region of interest" description="Disordered" evidence="2">
    <location>
        <begin position="1893"/>
        <end position="1916"/>
    </location>
</feature>
<dbReference type="PANTHER" id="PTHR32305:SF15">
    <property type="entry name" value="PROTEIN RHSA-RELATED"/>
    <property type="match status" value="1"/>
</dbReference>
<accession>M7NE31</accession>
<dbReference type="Pfam" id="PF25023">
    <property type="entry name" value="TEN_YD-shell"/>
    <property type="match status" value="1"/>
</dbReference>
<feature type="domain" description="Teneurin-like YD-shell" evidence="5">
    <location>
        <begin position="1497"/>
        <end position="1776"/>
    </location>
</feature>
<dbReference type="Gene3D" id="2.60.120.260">
    <property type="entry name" value="Galactose-binding domain-like"/>
    <property type="match status" value="1"/>
</dbReference>
<evidence type="ECO:0000256" key="2">
    <source>
        <dbReference type="SAM" id="MobiDB-lite"/>
    </source>
</evidence>
<gene>
    <name evidence="6" type="primary">wapA</name>
    <name evidence="6" type="ORF">C772_02499</name>
</gene>
<dbReference type="InterPro" id="IPR031325">
    <property type="entry name" value="RHS_repeat"/>
</dbReference>
<dbReference type="PATRIC" id="fig|1235279.3.peg.2497"/>
<sequence>MNPTKRLIAVLVALCLMISSMPFYGIEATAQKPEEVGKSLENKFQGDNQKNLKEIPSMRNRHAKVFSDEEGIYYAEVYLDPIHYEDNGEWEEIDNTLIDSETGTHYENTDNEFSVGFPKKLFGDTSELLTYETSGHVMELSLVTEEIDEKQFSEPQEVLPVIEENQLTAEEVFPNVTMEYIVDGSKVKENIILHEYEGKNQFQFHLRISDADAKKQDDGSIHFFDANGEFLFLIEKPFMYDSNPDVGPGGVVSQDVTQEIEKVDDGYTLTITADEAFLESPETVYPVTIDPWIDVFQGEDTYVASGTPYNYHNNDHLFVGNHSAIGKTRSLLKFSLPSVPNGVVTGASLGLYQIAAGNASQVDIHQLSSTFNATTVNWTSQPSYQSSVLASSKQSTVGYQYFTVTDAVKDWYANPSTNFGLLAKYPDSIEGTAARKSFYSSEVVTADGSPFGKPKLYIEFRPTELLGLTDYWTYTPDVFQGEGTAVVNVINGNMVYDLSLIDVAGLTEAFDLGLTYNSRSNYNTHFGTGWMFNSYESLATNSDQSIIEYRTGGGVRYHFAKQQHDDEMTYSSPEGVEYELIRTSSGYELRDTSETVRYFDHSGRLYEIKDEKGNQVLYTFDGSSTRITKITEKTGASVRSIELTYDVNGRLDTVKDFKNTPVKFAYATVNNQPVLQKITFAVGTTAEKTVEFGYDPTTARLTSVKDANGNTGKIEYDKVNNRVTKLIDPRSSSIYSQLIYANQKTTYVDSKGNKTEYTYSIPEARTVNVTQIIENAGGANQSTTKYEWKNNLLEKEYEPDKDTGAAATATTITQYDSKGNVTGASTTGNQSFTQTIDAKNNVVSSKESSGIFENNIYDAVSNLISSTTNFNLTDYSQYDKFGNVTRSVSPTRDIYNRLANSQFETADASGLPSGWIRFSASNAGSHTLSTDSKFGQKAAQISLSGTGDAGYFRQQFKVDPAESQRIYTVSARVKTINLTGEGARIRIYPLDSANVNLKNTDGSIYQEMSAPLTGTTDWTELSKTVTLPAGTAAVRVDLLAKGQGTALFDGVQAVYGTTLPEYSANENTGFEAGASASLDGWTLNNLGTGDGPSTVVKQSGASSVRVTGNGTQRYAGQYVEVKGKQNDPITFSGWANTTSAAAAGDLKLRLWLTYTDGTSASFDLPFMSGSHAHNKWQFAKNTIRAPKDFKQAKIYAIYSKTSGYAYFDNIKVEPTGSSVGKTYDANGVNMTSETDAFGNTTTYVYDANGNETKVTDAENRVKDRQYDPMNRVTSVSLGPTKGIQTTYSYDKQGNLLSRIDPRGNKTSFSYNAINEVERETDPLGKFYRYEYDGEANVTKIERGQNTTVSSTVTFGYDAKNNEVTKSVNGAKLYDKTYFKNNLLKSILTPADGTYTFDYDSSQRLTKAVSPGYTIENIYETASSNPANGLRTSFKETLGTSVFTTRYAYDGSQRLTTLTAPDNTAYNYFFNERSQPVRQESPNVVQLHEFDEDGQLTAQTVLGQSSVQYRYSYDRSGQVISYAAGNKTHRYTYDEYNRLVKWHNGSKETSYRYDIAGNLENPQGRTLSFNTANEVAGFTYDSEGNLLDDGRLTYTWDGLGQLVSSTDQATGSQVRYTYHPDGLRKTKIVGSTIHRYHYDGSQLVRITDSSGRTVWAFTWNASKLIQVTNAAGETFEAVTNHRGDVVRLLDKAGNTVAEYDYDPWGNLVSPEPSDSRVKGQPIRYAGYVYDTEMKLYYLQARYYDPATSRFVSRDPDPGDEDDPATMNGYTYADGNPVTKIDPDGHFAQFIPIAIAGYRVYKAYKTYKKVKGLTKVTNKTGTYVISYSNGYKYIGKGSLKRARKSAKQHQKKDGAKINTIAWRPAKNSRQAFIREYKLMKKNGFYSNVARNKKSNRHKLYNQINSPGRKYHKRDYGRY</sequence>
<evidence type="ECO:0000256" key="3">
    <source>
        <dbReference type="SAM" id="SignalP"/>
    </source>
</evidence>
<dbReference type="STRING" id="1235279.C772_02499"/>
<protein>
    <submittedName>
        <fullName evidence="6">Cell wall-associated polypeptide</fullName>
    </submittedName>
</protein>
<dbReference type="Pfam" id="PF05593">
    <property type="entry name" value="RHS_repeat"/>
    <property type="match status" value="2"/>
</dbReference>
<dbReference type="InterPro" id="IPR022385">
    <property type="entry name" value="Rhs_assc_core"/>
</dbReference>
<keyword evidence="1" id="KW-0677">Repeat</keyword>
<organism evidence="6 7">
    <name type="scientific">Bhargavaea cecembensis DSE10</name>
    <dbReference type="NCBI Taxonomy" id="1235279"/>
    <lineage>
        <taxon>Bacteria</taxon>
        <taxon>Bacillati</taxon>
        <taxon>Bacillota</taxon>
        <taxon>Bacilli</taxon>
        <taxon>Bacillales</taxon>
        <taxon>Caryophanaceae</taxon>
        <taxon>Bhargavaea</taxon>
    </lineage>
</organism>
<dbReference type="InterPro" id="IPR006530">
    <property type="entry name" value="YD"/>
</dbReference>
<keyword evidence="7" id="KW-1185">Reference proteome</keyword>
<evidence type="ECO:0000313" key="6">
    <source>
        <dbReference type="EMBL" id="EMR05527.1"/>
    </source>
</evidence>
<evidence type="ECO:0000259" key="4">
    <source>
        <dbReference type="Pfam" id="PF20148"/>
    </source>
</evidence>
<feature type="domain" description="DUF6531" evidence="4">
    <location>
        <begin position="487"/>
        <end position="559"/>
    </location>
</feature>
<dbReference type="Gene3D" id="2.180.10.10">
    <property type="entry name" value="RHS repeat-associated core"/>
    <property type="match status" value="2"/>
</dbReference>
<feature type="signal peptide" evidence="3">
    <location>
        <begin position="1"/>
        <end position="25"/>
    </location>
</feature>
<dbReference type="InterPro" id="IPR050708">
    <property type="entry name" value="T6SS_VgrG/RHS"/>
</dbReference>
<dbReference type="eggNOG" id="COG3209">
    <property type="taxonomic scope" value="Bacteria"/>
</dbReference>
<dbReference type="InterPro" id="IPR045351">
    <property type="entry name" value="DUF6531"/>
</dbReference>
<feature type="chain" id="PRO_5038550873" evidence="3">
    <location>
        <begin position="26"/>
        <end position="1916"/>
    </location>
</feature>
<dbReference type="NCBIfam" id="TIGR01643">
    <property type="entry name" value="YD_repeat_2x"/>
    <property type="match status" value="3"/>
</dbReference>
<reference evidence="6 7" key="1">
    <citation type="journal article" date="2013" name="Genome Announc.">
        <title>Draft Genome Sequence of Bhargavaea cecembensis Strain DSE10T, Isolated from a Deep-Sea Sediment Sample Collected at a Depth of 5,904 m from the Chagos-Laccadive Ridge System in the Indian Ocean.</title>
        <authorList>
            <person name="Shivaji S."/>
            <person name="Ara S."/>
            <person name="Begum Z."/>
            <person name="Ruth M."/>
            <person name="Singh A."/>
            <person name="Kumar Pinnaka A."/>
        </authorList>
    </citation>
    <scope>NUCLEOTIDE SEQUENCE [LARGE SCALE GENOMIC DNA]</scope>
    <source>
        <strain evidence="6 7">DSE10</strain>
    </source>
</reference>
<dbReference type="Gene3D" id="2.60.120.970">
    <property type="match status" value="1"/>
</dbReference>
<dbReference type="Pfam" id="PF20148">
    <property type="entry name" value="DUF6531"/>
    <property type="match status" value="1"/>
</dbReference>
<evidence type="ECO:0000259" key="5">
    <source>
        <dbReference type="Pfam" id="PF25023"/>
    </source>
</evidence>
<proteinExistence type="predicted"/>